<comment type="similarity">
    <text evidence="1">Belongs to the LysR transcriptional regulatory family.</text>
</comment>
<feature type="domain" description="HTH lysR-type" evidence="5">
    <location>
        <begin position="9"/>
        <end position="66"/>
    </location>
</feature>
<accession>A0A2S3V0Y0</accession>
<keyword evidence="2" id="KW-0805">Transcription regulation</keyword>
<dbReference type="SUPFAM" id="SSF46785">
    <property type="entry name" value="Winged helix' DNA-binding domain"/>
    <property type="match status" value="1"/>
</dbReference>
<dbReference type="InterPro" id="IPR050950">
    <property type="entry name" value="HTH-type_LysR_regulators"/>
</dbReference>
<dbReference type="GO" id="GO:0003677">
    <property type="term" value="F:DNA binding"/>
    <property type="evidence" value="ECO:0007669"/>
    <property type="project" value="UniProtKB-KW"/>
</dbReference>
<evidence type="ECO:0000313" key="6">
    <source>
        <dbReference type="EMBL" id="POF33624.1"/>
    </source>
</evidence>
<dbReference type="GO" id="GO:0005829">
    <property type="term" value="C:cytosol"/>
    <property type="evidence" value="ECO:0007669"/>
    <property type="project" value="TreeGrafter"/>
</dbReference>
<dbReference type="GO" id="GO:0003700">
    <property type="term" value="F:DNA-binding transcription factor activity"/>
    <property type="evidence" value="ECO:0007669"/>
    <property type="project" value="InterPro"/>
</dbReference>
<protein>
    <submittedName>
        <fullName evidence="6">DNA-binding transcriptional LysR family regulator</fullName>
    </submittedName>
</protein>
<dbReference type="InterPro" id="IPR036388">
    <property type="entry name" value="WH-like_DNA-bd_sf"/>
</dbReference>
<dbReference type="PANTHER" id="PTHR30419">
    <property type="entry name" value="HTH-TYPE TRANSCRIPTIONAL REGULATOR YBHD"/>
    <property type="match status" value="1"/>
</dbReference>
<comment type="caution">
    <text evidence="6">The sequence shown here is derived from an EMBL/GenBank/DDBJ whole genome shotgun (WGS) entry which is preliminary data.</text>
</comment>
<evidence type="ECO:0000259" key="5">
    <source>
        <dbReference type="PROSITE" id="PS50931"/>
    </source>
</evidence>
<keyword evidence="7" id="KW-1185">Reference proteome</keyword>
<dbReference type="AlphaFoldDB" id="A0A2S3V0Y0"/>
<dbReference type="Gene3D" id="3.40.190.290">
    <property type="match status" value="1"/>
</dbReference>
<dbReference type="SUPFAM" id="SSF53850">
    <property type="entry name" value="Periplasmic binding protein-like II"/>
    <property type="match status" value="1"/>
</dbReference>
<keyword evidence="3 6" id="KW-0238">DNA-binding</keyword>
<dbReference type="Proteomes" id="UP000236959">
    <property type="component" value="Unassembled WGS sequence"/>
</dbReference>
<dbReference type="Pfam" id="PF00126">
    <property type="entry name" value="HTH_1"/>
    <property type="match status" value="1"/>
</dbReference>
<evidence type="ECO:0000256" key="4">
    <source>
        <dbReference type="ARBA" id="ARBA00023163"/>
    </source>
</evidence>
<dbReference type="Pfam" id="PF03466">
    <property type="entry name" value="LysR_substrate"/>
    <property type="match status" value="1"/>
</dbReference>
<keyword evidence="4" id="KW-0804">Transcription</keyword>
<evidence type="ECO:0000256" key="1">
    <source>
        <dbReference type="ARBA" id="ARBA00009437"/>
    </source>
</evidence>
<dbReference type="CDD" id="cd05466">
    <property type="entry name" value="PBP2_LTTR_substrate"/>
    <property type="match status" value="1"/>
</dbReference>
<dbReference type="PANTHER" id="PTHR30419:SF31">
    <property type="entry name" value="BLR3139 PROTEIN"/>
    <property type="match status" value="1"/>
</dbReference>
<proteinExistence type="inferred from homology"/>
<dbReference type="EMBL" id="PPCN01000001">
    <property type="protein sequence ID" value="POF33624.1"/>
    <property type="molecule type" value="Genomic_DNA"/>
</dbReference>
<dbReference type="InterPro" id="IPR036390">
    <property type="entry name" value="WH_DNA-bd_sf"/>
</dbReference>
<sequence length="311" mass="34249">MALPQCEPLMIDKLEMFIALARERHFGRAAEDCGVTQPTLSAAIKQLEEQLGALLVLRGSRYQGLTPEGERVLEWARRLVSDARTMQQELKTVRDGLSGHLRIASIPTALSYVPELTTPFVDQNPGVTFSVLSRSSIEILSLLENLEIDVGVTYLGNEPVGKVIQVPLYRETYCLVTTEGAPLADRKRVTWREVSRIPLCLLTKGMQNRRILDGILAEAGADAAPTLESDSIVSLIAHMRTGRWASIVPQSLAETFASDTLRTIPITEPDAGTMVGLVATRREPHAPLIAAFLRMARGISEARKVEFETHL</sequence>
<evidence type="ECO:0000313" key="7">
    <source>
        <dbReference type="Proteomes" id="UP000236959"/>
    </source>
</evidence>
<evidence type="ECO:0000256" key="3">
    <source>
        <dbReference type="ARBA" id="ARBA00023125"/>
    </source>
</evidence>
<dbReference type="FunFam" id="1.10.10.10:FF:000001">
    <property type="entry name" value="LysR family transcriptional regulator"/>
    <property type="match status" value="1"/>
</dbReference>
<dbReference type="PRINTS" id="PR00039">
    <property type="entry name" value="HTHLYSR"/>
</dbReference>
<dbReference type="Gene3D" id="1.10.10.10">
    <property type="entry name" value="Winged helix-like DNA-binding domain superfamily/Winged helix DNA-binding domain"/>
    <property type="match status" value="1"/>
</dbReference>
<gene>
    <name evidence="6" type="ORF">CLV41_10172</name>
</gene>
<name>A0A2S3V0Y0_9HYPH</name>
<dbReference type="PROSITE" id="PS50931">
    <property type="entry name" value="HTH_LYSR"/>
    <property type="match status" value="1"/>
</dbReference>
<reference evidence="6 7" key="1">
    <citation type="submission" date="2018-01" db="EMBL/GenBank/DDBJ databases">
        <title>Genomic Encyclopedia of Archaeal and Bacterial Type Strains, Phase II (KMG-II): from individual species to whole genera.</title>
        <authorList>
            <person name="Goeker M."/>
        </authorList>
    </citation>
    <scope>NUCLEOTIDE SEQUENCE [LARGE SCALE GENOMIC DNA]</scope>
    <source>
        <strain evidence="6 7">DSM 17023</strain>
    </source>
</reference>
<evidence type="ECO:0000256" key="2">
    <source>
        <dbReference type="ARBA" id="ARBA00023015"/>
    </source>
</evidence>
<organism evidence="6 7">
    <name type="scientific">Roseibium marinum</name>
    <dbReference type="NCBI Taxonomy" id="281252"/>
    <lineage>
        <taxon>Bacteria</taxon>
        <taxon>Pseudomonadati</taxon>
        <taxon>Pseudomonadota</taxon>
        <taxon>Alphaproteobacteria</taxon>
        <taxon>Hyphomicrobiales</taxon>
        <taxon>Stappiaceae</taxon>
        <taxon>Roseibium</taxon>
    </lineage>
</organism>
<dbReference type="InterPro" id="IPR005119">
    <property type="entry name" value="LysR_subst-bd"/>
</dbReference>
<dbReference type="InterPro" id="IPR000847">
    <property type="entry name" value="LysR_HTH_N"/>
</dbReference>